<organism evidence="2 3">
    <name type="scientific">Palleronia marisminoris</name>
    <dbReference type="NCBI Taxonomy" id="315423"/>
    <lineage>
        <taxon>Bacteria</taxon>
        <taxon>Pseudomonadati</taxon>
        <taxon>Pseudomonadota</taxon>
        <taxon>Alphaproteobacteria</taxon>
        <taxon>Rhodobacterales</taxon>
        <taxon>Roseobacteraceae</taxon>
        <taxon>Palleronia</taxon>
    </lineage>
</organism>
<keyword evidence="3" id="KW-1185">Reference proteome</keyword>
<dbReference type="STRING" id="315423.SAMN04488020_101322"/>
<dbReference type="AlphaFoldDB" id="A0A1Y5REF4"/>
<proteinExistence type="predicted"/>
<gene>
    <name evidence="2" type="ORF">PAM7066_00322</name>
</gene>
<dbReference type="SUPFAM" id="SSF52096">
    <property type="entry name" value="ClpP/crotonase"/>
    <property type="match status" value="1"/>
</dbReference>
<protein>
    <recommendedName>
        <fullName evidence="4">Periplasmic protein-like protein</fullName>
    </recommendedName>
</protein>
<evidence type="ECO:0000313" key="2">
    <source>
        <dbReference type="EMBL" id="SLN15523.1"/>
    </source>
</evidence>
<name>A0A1Y5REF4_9RHOB</name>
<reference evidence="2 3" key="1">
    <citation type="submission" date="2017-03" db="EMBL/GenBank/DDBJ databases">
        <authorList>
            <person name="Afonso C.L."/>
            <person name="Miller P.J."/>
            <person name="Scott M.A."/>
            <person name="Spackman E."/>
            <person name="Goraichik I."/>
            <person name="Dimitrov K.M."/>
            <person name="Suarez D.L."/>
            <person name="Swayne D.E."/>
        </authorList>
    </citation>
    <scope>NUCLEOTIDE SEQUENCE [LARGE SCALE GENOMIC DNA]</scope>
    <source>
        <strain evidence="2 3">CECT 7066</strain>
    </source>
</reference>
<sequence length="253" mass="26955">MNVSPSTVIKGIFALQLVIGAALVAGDMNAGLPTWSAQPRAPQLDQPVRPGDQTRRFQPQQLPDAPNRPFPPTADMPTRLMLSDAEFDGRKVVRMVGTIAPGDGERVAPLLAERFNADDAPDALLLHSPGGSVGDGLVLGRAVRDLGIATEIAPGDLCLSACPYLFAGGASRTVQPGGSLGVHQHYFGENIVQPAFLAVEDIQRGQGQVLAYLAEMGLDLRLMEHALMTPPQSIYIFVTEELERYGIVTPPEG</sequence>
<dbReference type="InterPro" id="IPR029045">
    <property type="entry name" value="ClpP/crotonase-like_dom_sf"/>
</dbReference>
<feature type="region of interest" description="Disordered" evidence="1">
    <location>
        <begin position="34"/>
        <end position="73"/>
    </location>
</feature>
<dbReference type="OrthoDB" id="5936191at2"/>
<evidence type="ECO:0008006" key="4">
    <source>
        <dbReference type="Google" id="ProtNLM"/>
    </source>
</evidence>
<evidence type="ECO:0000313" key="3">
    <source>
        <dbReference type="Proteomes" id="UP000193870"/>
    </source>
</evidence>
<evidence type="ECO:0000256" key="1">
    <source>
        <dbReference type="SAM" id="MobiDB-lite"/>
    </source>
</evidence>
<dbReference type="EMBL" id="FWFV01000001">
    <property type="protein sequence ID" value="SLN15523.1"/>
    <property type="molecule type" value="Genomic_DNA"/>
</dbReference>
<dbReference type="Proteomes" id="UP000193870">
    <property type="component" value="Unassembled WGS sequence"/>
</dbReference>
<dbReference type="Gene3D" id="3.90.226.10">
    <property type="entry name" value="2-enoyl-CoA Hydratase, Chain A, domain 1"/>
    <property type="match status" value="1"/>
</dbReference>
<accession>A0A1Y5REF4</accession>
<dbReference type="RefSeq" id="WP_085852355.1">
    <property type="nucleotide sequence ID" value="NZ_FOPF01000001.1"/>
</dbReference>